<evidence type="ECO:0000313" key="2">
    <source>
        <dbReference type="Proteomes" id="UP001238601"/>
    </source>
</evidence>
<dbReference type="PANTHER" id="PTHR47515">
    <property type="entry name" value="LOW CALCIUM RESPONSE LOCUS PROTEIN T"/>
    <property type="match status" value="1"/>
</dbReference>
<protein>
    <recommendedName>
        <fullName evidence="3">IS3 family transposase</fullName>
    </recommendedName>
</protein>
<reference evidence="1 2" key="1">
    <citation type="submission" date="2023-07" db="EMBL/GenBank/DDBJ databases">
        <title>Genomic Encyclopedia of Type Strains, Phase IV (KMG-IV): sequencing the most valuable type-strain genomes for metagenomic binning, comparative biology and taxonomic classification.</title>
        <authorList>
            <person name="Goeker M."/>
        </authorList>
    </citation>
    <scope>NUCLEOTIDE SEQUENCE [LARGE SCALE GENOMIC DNA]</scope>
    <source>
        <strain evidence="1 2">DSM 14432</strain>
    </source>
</reference>
<organism evidence="1 2">
    <name type="scientific">Qipengyuania citrea</name>
    <dbReference type="NCBI Taxonomy" id="225971"/>
    <lineage>
        <taxon>Bacteria</taxon>
        <taxon>Pseudomonadati</taxon>
        <taxon>Pseudomonadota</taxon>
        <taxon>Alphaproteobacteria</taxon>
        <taxon>Sphingomonadales</taxon>
        <taxon>Erythrobacteraceae</taxon>
        <taxon>Qipengyuania</taxon>
    </lineage>
</organism>
<sequence length="61" mass="7299">MSERRACRIIGADCKSMCYRSTPENDAALREKLRELVNQRCRFGYRRLHILLRREGVMVNR</sequence>
<accession>A0ABU0N9I5</accession>
<dbReference type="PANTHER" id="PTHR47515:SF1">
    <property type="entry name" value="BLR2054 PROTEIN"/>
    <property type="match status" value="1"/>
</dbReference>
<dbReference type="Proteomes" id="UP001238601">
    <property type="component" value="Unassembled WGS sequence"/>
</dbReference>
<evidence type="ECO:0008006" key="3">
    <source>
        <dbReference type="Google" id="ProtNLM"/>
    </source>
</evidence>
<gene>
    <name evidence="1" type="ORF">QOZ97_001315</name>
</gene>
<keyword evidence="2" id="KW-1185">Reference proteome</keyword>
<evidence type="ECO:0000313" key="1">
    <source>
        <dbReference type="EMBL" id="MDQ0565782.1"/>
    </source>
</evidence>
<comment type="caution">
    <text evidence="1">The sequence shown here is derived from an EMBL/GenBank/DDBJ whole genome shotgun (WGS) entry which is preliminary data.</text>
</comment>
<dbReference type="EMBL" id="JAUSWK010000002">
    <property type="protein sequence ID" value="MDQ0565782.1"/>
    <property type="molecule type" value="Genomic_DNA"/>
</dbReference>
<proteinExistence type="predicted"/>
<name>A0ABU0N9I5_9SPHN</name>
<feature type="non-terminal residue" evidence="1">
    <location>
        <position position="61"/>
    </location>
</feature>